<comment type="caution">
    <text evidence="1">The sequence shown here is derived from an EMBL/GenBank/DDBJ whole genome shotgun (WGS) entry which is preliminary data.</text>
</comment>
<dbReference type="Proteomes" id="UP001516662">
    <property type="component" value="Unassembled WGS sequence"/>
</dbReference>
<protein>
    <recommendedName>
        <fullName evidence="3">Lipoprotein</fullName>
    </recommendedName>
</protein>
<dbReference type="EMBL" id="JADCLJ010000024">
    <property type="protein sequence ID" value="MBE4909881.1"/>
    <property type="molecule type" value="Genomic_DNA"/>
</dbReference>
<keyword evidence="2" id="KW-1185">Reference proteome</keyword>
<reference evidence="1 2" key="1">
    <citation type="submission" date="2020-10" db="EMBL/GenBank/DDBJ databases">
        <title>Bacillus sp. HD4P25, an endophyte from a halophyte.</title>
        <authorList>
            <person name="Sun J.-Q."/>
        </authorList>
    </citation>
    <scope>NUCLEOTIDE SEQUENCE [LARGE SCALE GENOMIC DNA]</scope>
    <source>
        <strain evidence="1 2">YIM 93174</strain>
    </source>
</reference>
<name>A0ABR9QN02_9BACI</name>
<organism evidence="1 2">
    <name type="scientific">Litchfieldia luteola</name>
    <dbReference type="NCBI Taxonomy" id="682179"/>
    <lineage>
        <taxon>Bacteria</taxon>
        <taxon>Bacillati</taxon>
        <taxon>Bacillota</taxon>
        <taxon>Bacilli</taxon>
        <taxon>Bacillales</taxon>
        <taxon>Bacillaceae</taxon>
        <taxon>Litchfieldia</taxon>
    </lineage>
</organism>
<evidence type="ECO:0000313" key="2">
    <source>
        <dbReference type="Proteomes" id="UP001516662"/>
    </source>
</evidence>
<dbReference type="PROSITE" id="PS51257">
    <property type="entry name" value="PROKAR_LIPOPROTEIN"/>
    <property type="match status" value="1"/>
</dbReference>
<evidence type="ECO:0008006" key="3">
    <source>
        <dbReference type="Google" id="ProtNLM"/>
    </source>
</evidence>
<dbReference type="RefSeq" id="WP_193538938.1">
    <property type="nucleotide sequence ID" value="NZ_JADCLJ010000024.1"/>
</dbReference>
<evidence type="ECO:0000313" key="1">
    <source>
        <dbReference type="EMBL" id="MBE4909881.1"/>
    </source>
</evidence>
<proteinExistence type="predicted"/>
<accession>A0ABR9QN02</accession>
<gene>
    <name evidence="1" type="ORF">IMZ08_17740</name>
</gene>
<sequence>MRKLVLVFIVLLSISGCSEKGKLISKLEEIDVINLSTFKISSQAATFESNNATIYDDIPTTVRPKPRVLLYGEETDSKHEYDLHIQIYEEFDEVILISDYGTATISVDWDAYSREKKKLLQNEDFVKQTSVIQAIYDMLHKQQEKH</sequence>